<dbReference type="EMBL" id="KD257158">
    <property type="protein sequence ID" value="EMS47682.1"/>
    <property type="molecule type" value="Genomic_DNA"/>
</dbReference>
<name>M7YK97_TRIUA</name>
<organism evidence="1">
    <name type="scientific">Triticum urartu</name>
    <name type="common">Red wild einkorn</name>
    <name type="synonym">Crithodium urartu</name>
    <dbReference type="NCBI Taxonomy" id="4572"/>
    <lineage>
        <taxon>Eukaryota</taxon>
        <taxon>Viridiplantae</taxon>
        <taxon>Streptophyta</taxon>
        <taxon>Embryophyta</taxon>
        <taxon>Tracheophyta</taxon>
        <taxon>Spermatophyta</taxon>
        <taxon>Magnoliopsida</taxon>
        <taxon>Liliopsida</taxon>
        <taxon>Poales</taxon>
        <taxon>Poaceae</taxon>
        <taxon>BOP clade</taxon>
        <taxon>Pooideae</taxon>
        <taxon>Triticodae</taxon>
        <taxon>Triticeae</taxon>
        <taxon>Triticinae</taxon>
        <taxon>Triticum</taxon>
    </lineage>
</organism>
<protein>
    <submittedName>
        <fullName evidence="1">Uncharacterized protein</fullName>
    </submittedName>
</protein>
<accession>M7YK97</accession>
<reference evidence="1" key="1">
    <citation type="journal article" date="2013" name="Nature">
        <title>Draft genome of the wheat A-genome progenitor Triticum urartu.</title>
        <authorList>
            <person name="Ling H.Q."/>
            <person name="Zhao S."/>
            <person name="Liu D."/>
            <person name="Wang J."/>
            <person name="Sun H."/>
            <person name="Zhang C."/>
            <person name="Fan H."/>
            <person name="Li D."/>
            <person name="Dong L."/>
            <person name="Tao Y."/>
            <person name="Gao C."/>
            <person name="Wu H."/>
            <person name="Li Y."/>
            <person name="Cui Y."/>
            <person name="Guo X."/>
            <person name="Zheng S."/>
            <person name="Wang B."/>
            <person name="Yu K."/>
            <person name="Liang Q."/>
            <person name="Yang W."/>
            <person name="Lou X."/>
            <person name="Chen J."/>
            <person name="Feng M."/>
            <person name="Jian J."/>
            <person name="Zhang X."/>
            <person name="Luo G."/>
            <person name="Jiang Y."/>
            <person name="Liu J."/>
            <person name="Wang Z."/>
            <person name="Sha Y."/>
            <person name="Zhang B."/>
            <person name="Wu H."/>
            <person name="Tang D."/>
            <person name="Shen Q."/>
            <person name="Xue P."/>
            <person name="Zou S."/>
            <person name="Wang X."/>
            <person name="Liu X."/>
            <person name="Wang F."/>
            <person name="Yang Y."/>
            <person name="An X."/>
            <person name="Dong Z."/>
            <person name="Zhang K."/>
            <person name="Zhang X."/>
            <person name="Luo M.C."/>
            <person name="Dvorak J."/>
            <person name="Tong Y."/>
            <person name="Wang J."/>
            <person name="Yang H."/>
            <person name="Li Z."/>
            <person name="Wang D."/>
            <person name="Zhang A."/>
            <person name="Wang J."/>
        </authorList>
    </citation>
    <scope>NUCLEOTIDE SEQUENCE</scope>
</reference>
<sequence>MPQYTQPSPPPPHAMIYGQVTAQQRTREITAGPTRQDDASLIVLIYLPSMCDEKEREIQRLRLASLVQKMKQKLSKEGKQAQIKPEEICNLDL</sequence>
<dbReference type="AlphaFoldDB" id="M7YK97"/>
<proteinExistence type="predicted"/>
<gene>
    <name evidence="1" type="ORF">TRIUR3_29236</name>
</gene>
<evidence type="ECO:0000313" key="1">
    <source>
        <dbReference type="EMBL" id="EMS47682.1"/>
    </source>
</evidence>